<reference evidence="4 5" key="1">
    <citation type="submission" date="2019-05" db="EMBL/GenBank/DDBJ databases">
        <authorList>
            <person name="Moore K."/>
            <person name="O'Neill P."/>
            <person name="Farbos A."/>
            <person name="Studholme D.J."/>
        </authorList>
    </citation>
    <scope>NUCLEOTIDE SEQUENCE [LARGE SCALE GENOMIC DNA]</scope>
    <source>
        <strain evidence="4 5">DSM 9128</strain>
    </source>
</reference>
<evidence type="ECO:0000313" key="5">
    <source>
        <dbReference type="Proteomes" id="UP000307510"/>
    </source>
</evidence>
<proteinExistence type="inferred from homology"/>
<dbReference type="EMBL" id="VASG01000004">
    <property type="protein sequence ID" value="TLP73676.1"/>
    <property type="molecule type" value="Genomic_DNA"/>
</dbReference>
<dbReference type="Pfam" id="PF00106">
    <property type="entry name" value="adh_short"/>
    <property type="match status" value="1"/>
</dbReference>
<accession>A0A5R9A7A2</accession>
<reference evidence="5" key="2">
    <citation type="submission" date="2019-06" db="EMBL/GenBank/DDBJ databases">
        <title>AzeR, a transcriptional regulator that responds to azelaic acid in Pseudomonas nitroreducens.</title>
        <authorList>
            <person name="Bez C."/>
            <person name="Javvadi S.G."/>
            <person name="Bertani I."/>
            <person name="Devescovi G."/>
            <person name="Studholme D.J."/>
            <person name="Geller A."/>
            <person name="Levy A."/>
            <person name="Venturi V."/>
        </authorList>
    </citation>
    <scope>NUCLEOTIDE SEQUENCE [LARGE SCALE GENOMIC DNA]</scope>
    <source>
        <strain evidence="5">DSM 9128</strain>
    </source>
</reference>
<evidence type="ECO:0000256" key="3">
    <source>
        <dbReference type="RuleBase" id="RU000363"/>
    </source>
</evidence>
<dbReference type="InterPro" id="IPR051911">
    <property type="entry name" value="SDR_oxidoreductase"/>
</dbReference>
<dbReference type="PRINTS" id="PR00080">
    <property type="entry name" value="SDRFAMILY"/>
</dbReference>
<dbReference type="CDD" id="cd05374">
    <property type="entry name" value="17beta-HSD-like_SDR_c"/>
    <property type="match status" value="1"/>
</dbReference>
<comment type="similarity">
    <text evidence="1 3">Belongs to the short-chain dehydrogenases/reductases (SDR) family.</text>
</comment>
<dbReference type="RefSeq" id="WP_138214644.1">
    <property type="nucleotide sequence ID" value="NZ_VASG01000004.1"/>
</dbReference>
<dbReference type="AlphaFoldDB" id="A0A5R9A7A2"/>
<name>A0A5R9A7A2_PSENT</name>
<dbReference type="PANTHER" id="PTHR43976:SF16">
    <property type="entry name" value="SHORT-CHAIN DEHYDROGENASE_REDUCTASE FAMILY PROTEIN"/>
    <property type="match status" value="1"/>
</dbReference>
<dbReference type="Gene3D" id="3.40.50.720">
    <property type="entry name" value="NAD(P)-binding Rossmann-like Domain"/>
    <property type="match status" value="1"/>
</dbReference>
<dbReference type="InterPro" id="IPR036291">
    <property type="entry name" value="NAD(P)-bd_dom_sf"/>
</dbReference>
<dbReference type="PANTHER" id="PTHR43976">
    <property type="entry name" value="SHORT CHAIN DEHYDROGENASE"/>
    <property type="match status" value="1"/>
</dbReference>
<evidence type="ECO:0000313" key="4">
    <source>
        <dbReference type="EMBL" id="TLP73676.1"/>
    </source>
</evidence>
<dbReference type="InterPro" id="IPR002347">
    <property type="entry name" value="SDR_fam"/>
</dbReference>
<evidence type="ECO:0000256" key="2">
    <source>
        <dbReference type="ARBA" id="ARBA00023002"/>
    </source>
</evidence>
<dbReference type="SUPFAM" id="SSF51735">
    <property type="entry name" value="NAD(P)-binding Rossmann-fold domains"/>
    <property type="match status" value="1"/>
</dbReference>
<gene>
    <name evidence="4" type="ORF">FEA48_15680</name>
</gene>
<keyword evidence="2" id="KW-0560">Oxidoreductase</keyword>
<dbReference type="Proteomes" id="UP000307510">
    <property type="component" value="Unassembled WGS sequence"/>
</dbReference>
<evidence type="ECO:0000256" key="1">
    <source>
        <dbReference type="ARBA" id="ARBA00006484"/>
    </source>
</evidence>
<organism evidence="4 5">
    <name type="scientific">Pseudomonas nitroreducens</name>
    <dbReference type="NCBI Taxonomy" id="46680"/>
    <lineage>
        <taxon>Bacteria</taxon>
        <taxon>Pseudomonadati</taxon>
        <taxon>Pseudomonadota</taxon>
        <taxon>Gammaproteobacteria</taxon>
        <taxon>Pseudomonadales</taxon>
        <taxon>Pseudomonadaceae</taxon>
        <taxon>Pseudomonas</taxon>
    </lineage>
</organism>
<protein>
    <submittedName>
        <fullName evidence="4">SDR family oxidoreductase</fullName>
    </submittedName>
</protein>
<dbReference type="GO" id="GO:0016491">
    <property type="term" value="F:oxidoreductase activity"/>
    <property type="evidence" value="ECO:0007669"/>
    <property type="project" value="UniProtKB-KW"/>
</dbReference>
<comment type="caution">
    <text evidence="4">The sequence shown here is derived from an EMBL/GenBank/DDBJ whole genome shotgun (WGS) entry which is preliminary data.</text>
</comment>
<sequence>MTRQTILITGCSSGIGRTTARYFQERGWNVVATVRSNPEGDQELNALDNVLVTELDVTRKASIDSAIAAGIEHFGRIDVLLNNAGYGSYGLLEATPEHKMRRQYEVNVIGTMLAMQSILPHFRQRGEGLIINISSMGGKITFPLGTLYHGSKFAVEGMTEALSHELAAIGVTVKLVEPGAINTNFATTSLDMNLDPGLTEYNAFVEAVTGAFGTLVARGSDPVIVAKTVWDAATDGTRQLRYIAGEDARQIIAARQQMSDPEYLAHLRSQLGL</sequence>
<dbReference type="PRINTS" id="PR00081">
    <property type="entry name" value="GDHRDH"/>
</dbReference>